<organism evidence="12 13">
    <name type="scientific">Yanghanlia caeni</name>
    <dbReference type="NCBI Taxonomy" id="3064283"/>
    <lineage>
        <taxon>Bacteria</taxon>
        <taxon>Pseudomonadati</taxon>
        <taxon>Pseudomonadota</taxon>
        <taxon>Betaproteobacteria</taxon>
        <taxon>Burkholderiales</taxon>
        <taxon>Alcaligenaceae</taxon>
        <taxon>Yanghanlia</taxon>
    </lineage>
</organism>
<evidence type="ECO:0000256" key="7">
    <source>
        <dbReference type="ARBA" id="ARBA00022679"/>
    </source>
</evidence>
<evidence type="ECO:0000256" key="4">
    <source>
        <dbReference type="ARBA" id="ARBA00012827"/>
    </source>
</evidence>
<evidence type="ECO:0000313" key="12">
    <source>
        <dbReference type="EMBL" id="MDR4125111.1"/>
    </source>
</evidence>
<keyword evidence="7 12" id="KW-0808">Transferase</keyword>
<comment type="catalytic activity">
    <reaction evidence="1">
        <text>2 6,7-dimethyl-8-(1-D-ribityl)lumazine + H(+) = 5-amino-6-(D-ribitylamino)uracil + riboflavin</text>
        <dbReference type="Rhea" id="RHEA:20772"/>
        <dbReference type="ChEBI" id="CHEBI:15378"/>
        <dbReference type="ChEBI" id="CHEBI:15934"/>
        <dbReference type="ChEBI" id="CHEBI:57986"/>
        <dbReference type="ChEBI" id="CHEBI:58201"/>
        <dbReference type="EC" id="2.5.1.9"/>
    </reaction>
</comment>
<dbReference type="PANTHER" id="PTHR21098:SF12">
    <property type="entry name" value="RIBOFLAVIN SYNTHASE"/>
    <property type="match status" value="1"/>
</dbReference>
<dbReference type="CDD" id="cd00402">
    <property type="entry name" value="Riboflavin_synthase_like"/>
    <property type="match status" value="1"/>
</dbReference>
<feature type="repeat" description="Lumazine-binding" evidence="10">
    <location>
        <begin position="1"/>
        <end position="100"/>
    </location>
</feature>
<protein>
    <recommendedName>
        <fullName evidence="5 9">Riboflavin synthase</fullName>
        <ecNumber evidence="4 9">2.5.1.9</ecNumber>
    </recommendedName>
</protein>
<dbReference type="PANTHER" id="PTHR21098">
    <property type="entry name" value="RIBOFLAVIN SYNTHASE ALPHA CHAIN"/>
    <property type="match status" value="1"/>
</dbReference>
<dbReference type="EC" id="2.5.1.9" evidence="4 9"/>
<comment type="pathway">
    <text evidence="3">Cofactor biosynthesis; riboflavin biosynthesis; riboflavin from 2-hydroxy-3-oxobutyl phosphate and 5-amino-6-(D-ribitylamino)uracil: step 2/2.</text>
</comment>
<comment type="function">
    <text evidence="2">Catalyzes the dismutation of two molecules of 6,7-dimethyl-8-ribityllumazine, resulting in the formation of riboflavin and 5-amino-6-(D-ribitylamino)uracil.</text>
</comment>
<evidence type="ECO:0000256" key="10">
    <source>
        <dbReference type="PROSITE-ProRule" id="PRU00524"/>
    </source>
</evidence>
<keyword evidence="6" id="KW-0686">Riboflavin biosynthesis</keyword>
<reference evidence="12 13" key="1">
    <citation type="submission" date="2023-08" db="EMBL/GenBank/DDBJ databases">
        <title>Alcaligenaceae gen. nov., a novel taxon isolated from the sludge of Yixing Pesticide Factory.</title>
        <authorList>
            <person name="Ruan L."/>
        </authorList>
    </citation>
    <scope>NUCLEOTIDE SEQUENCE [LARGE SCALE GENOMIC DNA]</scope>
    <source>
        <strain evidence="12 13">LG-2</strain>
    </source>
</reference>
<feature type="repeat" description="Lumazine-binding" evidence="10">
    <location>
        <begin position="101"/>
        <end position="201"/>
    </location>
</feature>
<dbReference type="NCBIfam" id="TIGR00187">
    <property type="entry name" value="ribE"/>
    <property type="match status" value="1"/>
</dbReference>
<dbReference type="GO" id="GO:0004746">
    <property type="term" value="F:riboflavin synthase activity"/>
    <property type="evidence" value="ECO:0007669"/>
    <property type="project" value="UniProtKB-EC"/>
</dbReference>
<dbReference type="PROSITE" id="PS51177">
    <property type="entry name" value="LUMAZINE_BIND"/>
    <property type="match status" value="2"/>
</dbReference>
<feature type="domain" description="Lumazine-binding" evidence="11">
    <location>
        <begin position="101"/>
        <end position="201"/>
    </location>
</feature>
<evidence type="ECO:0000256" key="5">
    <source>
        <dbReference type="ARBA" id="ARBA00013950"/>
    </source>
</evidence>
<feature type="domain" description="Lumazine-binding" evidence="11">
    <location>
        <begin position="1"/>
        <end position="100"/>
    </location>
</feature>
<evidence type="ECO:0000313" key="13">
    <source>
        <dbReference type="Proteomes" id="UP001232156"/>
    </source>
</evidence>
<dbReference type="Proteomes" id="UP001232156">
    <property type="component" value="Unassembled WGS sequence"/>
</dbReference>
<dbReference type="InterPro" id="IPR026017">
    <property type="entry name" value="Lumazine-bd_dom"/>
</dbReference>
<dbReference type="RefSeq" id="WP_165278355.1">
    <property type="nucleotide sequence ID" value="NZ_JAUZQE010000006.1"/>
</dbReference>
<evidence type="ECO:0000256" key="2">
    <source>
        <dbReference type="ARBA" id="ARBA00002803"/>
    </source>
</evidence>
<dbReference type="InterPro" id="IPR001783">
    <property type="entry name" value="Lumazine-bd"/>
</dbReference>
<evidence type="ECO:0000256" key="9">
    <source>
        <dbReference type="NCBIfam" id="TIGR00187"/>
    </source>
</evidence>
<dbReference type="Gene3D" id="2.40.30.20">
    <property type="match status" value="2"/>
</dbReference>
<keyword evidence="13" id="KW-1185">Reference proteome</keyword>
<keyword evidence="8" id="KW-0677">Repeat</keyword>
<gene>
    <name evidence="12" type="ORF">Q8947_03815</name>
</gene>
<dbReference type="InterPro" id="IPR023366">
    <property type="entry name" value="ATP_synth_asu-like_sf"/>
</dbReference>
<name>A0ABU1D3W2_9BURK</name>
<evidence type="ECO:0000256" key="1">
    <source>
        <dbReference type="ARBA" id="ARBA00000968"/>
    </source>
</evidence>
<accession>A0ABU1D3W2</accession>
<dbReference type="SUPFAM" id="SSF63380">
    <property type="entry name" value="Riboflavin synthase domain-like"/>
    <property type="match status" value="2"/>
</dbReference>
<evidence type="ECO:0000259" key="11">
    <source>
        <dbReference type="PROSITE" id="PS51177"/>
    </source>
</evidence>
<dbReference type="PIRSF" id="PIRSF000498">
    <property type="entry name" value="Riboflavin_syn_A"/>
    <property type="match status" value="1"/>
</dbReference>
<evidence type="ECO:0000256" key="8">
    <source>
        <dbReference type="ARBA" id="ARBA00022737"/>
    </source>
</evidence>
<dbReference type="NCBIfam" id="NF006767">
    <property type="entry name" value="PRK09289.1"/>
    <property type="match status" value="1"/>
</dbReference>
<comment type="caution">
    <text evidence="12">The sequence shown here is derived from an EMBL/GenBank/DDBJ whole genome shotgun (WGS) entry which is preliminary data.</text>
</comment>
<dbReference type="EMBL" id="JAUZQE010000006">
    <property type="protein sequence ID" value="MDR4125111.1"/>
    <property type="molecule type" value="Genomic_DNA"/>
</dbReference>
<sequence length="208" mass="22173">MFTGIVTAVGRITEVTPLAAGDAEAGVRLTIHAPGFLRESTKLGDSIAIQGACMTVVALQGDTFCVDVSRESLNRTVGLGEPGEVNLEHAMRLGDTLDGHIVSGHVDATGEVTRFEPVGESWNLKIRVPQEFGRYMAYKGSVTVNGVSLTVNSVQDTEQGCEIGINLIPHTVQVTTLKRLAPGARVNIEVDMIARYCERLLGARGLSV</sequence>
<dbReference type="Pfam" id="PF00677">
    <property type="entry name" value="Lum_binding"/>
    <property type="match status" value="2"/>
</dbReference>
<evidence type="ECO:0000256" key="3">
    <source>
        <dbReference type="ARBA" id="ARBA00004887"/>
    </source>
</evidence>
<dbReference type="InterPro" id="IPR017938">
    <property type="entry name" value="Riboflavin_synthase-like_b-brl"/>
</dbReference>
<proteinExistence type="predicted"/>
<evidence type="ECO:0000256" key="6">
    <source>
        <dbReference type="ARBA" id="ARBA00022619"/>
    </source>
</evidence>